<reference evidence="8 9" key="1">
    <citation type="submission" date="2014-04" db="EMBL/GenBank/DDBJ databases">
        <authorList>
            <consortium name="DOE Joint Genome Institute"/>
            <person name="Kuo A."/>
            <person name="Kohler A."/>
            <person name="Nagy L.G."/>
            <person name="Floudas D."/>
            <person name="Copeland A."/>
            <person name="Barry K.W."/>
            <person name="Cichocki N."/>
            <person name="Veneault-Fourrey C."/>
            <person name="LaButti K."/>
            <person name="Lindquist E.A."/>
            <person name="Lipzen A."/>
            <person name="Lundell T."/>
            <person name="Morin E."/>
            <person name="Murat C."/>
            <person name="Sun H."/>
            <person name="Tunlid A."/>
            <person name="Henrissat B."/>
            <person name="Grigoriev I.V."/>
            <person name="Hibbett D.S."/>
            <person name="Martin F."/>
            <person name="Nordberg H.P."/>
            <person name="Cantor M.N."/>
            <person name="Hua S.X."/>
        </authorList>
    </citation>
    <scope>NUCLEOTIDE SEQUENCE [LARGE SCALE GENOMIC DNA]</scope>
    <source>
        <strain evidence="8 9">LaAM-08-1</strain>
    </source>
</reference>
<evidence type="ECO:0000256" key="4">
    <source>
        <dbReference type="ARBA" id="ARBA00022753"/>
    </source>
</evidence>
<comment type="subcellular location">
    <subcellularLocation>
        <location evidence="2">Cytoplasm</location>
    </subcellularLocation>
    <subcellularLocation>
        <location evidence="1">Endosome</location>
    </subcellularLocation>
</comment>
<keyword evidence="3" id="KW-0963">Cytoplasm</keyword>
<dbReference type="InterPro" id="IPR038499">
    <property type="entry name" value="BRO1_sf"/>
</dbReference>
<dbReference type="Gene3D" id="1.20.140.50">
    <property type="entry name" value="alix/aip1 like domains"/>
    <property type="match status" value="1"/>
</dbReference>
<feature type="domain" description="BRO1" evidence="7">
    <location>
        <begin position="5"/>
        <end position="397"/>
    </location>
</feature>
<reference evidence="9" key="2">
    <citation type="submission" date="2015-01" db="EMBL/GenBank/DDBJ databases">
        <title>Evolutionary Origins and Diversification of the Mycorrhizal Mutualists.</title>
        <authorList>
            <consortium name="DOE Joint Genome Institute"/>
            <consortium name="Mycorrhizal Genomics Consortium"/>
            <person name="Kohler A."/>
            <person name="Kuo A."/>
            <person name="Nagy L.G."/>
            <person name="Floudas D."/>
            <person name="Copeland A."/>
            <person name="Barry K.W."/>
            <person name="Cichocki N."/>
            <person name="Veneault-Fourrey C."/>
            <person name="LaButti K."/>
            <person name="Lindquist E.A."/>
            <person name="Lipzen A."/>
            <person name="Lundell T."/>
            <person name="Morin E."/>
            <person name="Murat C."/>
            <person name="Riley R."/>
            <person name="Ohm R."/>
            <person name="Sun H."/>
            <person name="Tunlid A."/>
            <person name="Henrissat B."/>
            <person name="Grigoriev I.V."/>
            <person name="Hibbett D.S."/>
            <person name="Martin F."/>
        </authorList>
    </citation>
    <scope>NUCLEOTIDE SEQUENCE [LARGE SCALE GENOMIC DNA]</scope>
    <source>
        <strain evidence="9">LaAM-08-1</strain>
    </source>
</reference>
<evidence type="ECO:0000259" key="7">
    <source>
        <dbReference type="PROSITE" id="PS51180"/>
    </source>
</evidence>
<dbReference type="GO" id="GO:0043328">
    <property type="term" value="P:protein transport to vacuole involved in ubiquitin-dependent protein catabolic process via the multivesicular body sorting pathway"/>
    <property type="evidence" value="ECO:0007669"/>
    <property type="project" value="TreeGrafter"/>
</dbReference>
<evidence type="ECO:0000256" key="5">
    <source>
        <dbReference type="ARBA" id="ARBA00041284"/>
    </source>
</evidence>
<evidence type="ECO:0000256" key="6">
    <source>
        <dbReference type="SAM" id="MobiDB-lite"/>
    </source>
</evidence>
<dbReference type="HOGENOM" id="CLU_003661_0_0_1"/>
<dbReference type="InterPro" id="IPR004328">
    <property type="entry name" value="BRO1_dom"/>
</dbReference>
<organism evidence="8 9">
    <name type="scientific">Laccaria amethystina LaAM-08-1</name>
    <dbReference type="NCBI Taxonomy" id="1095629"/>
    <lineage>
        <taxon>Eukaryota</taxon>
        <taxon>Fungi</taxon>
        <taxon>Dikarya</taxon>
        <taxon>Basidiomycota</taxon>
        <taxon>Agaricomycotina</taxon>
        <taxon>Agaricomycetes</taxon>
        <taxon>Agaricomycetidae</taxon>
        <taxon>Agaricales</taxon>
        <taxon>Agaricineae</taxon>
        <taxon>Hydnangiaceae</taxon>
        <taxon>Laccaria</taxon>
    </lineage>
</organism>
<sequence length="1034" mass="114195">MAQTPMISIPKKTTEEVDWTTPIRNIIEQSYGESPDNYAAECAALQQCRQDAVRGAGSDMTARDLYVYFGQLEFLECRFSDIRVNFSWHDAFTSKLITQTSIVYEKASILFQIAVTHSAIATSQSRSDPDPERLKRAFYYFRTCAGMLGYINENLLHAPSTDLSREVVKFLIGLVLAQATEVFLEKLMDEKKGSALVTKIAAQAAGMYTSLDEFMGKGIFDRNWIKSKYYSSLAQYHRGLVDNLASEHGEALARFTLSESLAKEAHESSTSFSTSFVSNLSPNLPPDSGSSMLEKAKAHLIMCTNRKNESHRENDMIYNAVVPVPEALAAIDKLAVAMPIHMHDVYGAPEVQKTIGQDFFIRLVPLNMHEGARMYSEEKAKLVHAEVENAENAEEVARTALDGLGVTEGLARNKAMAEGSLGGGEEAPVDVRRWKEDIARIEERDGVDSVMMELTRLKENATRDLCGIERELEIESGECEAKRAKYRQLWTQAHSARPSKFLWQELKSHLSALEAAAMSDAQVQALWDSVKGDIQLLVSPHVERVFHEREGLNAGHLLDLDVGSEGDDAKERQKMKGYVVDIEEGLGRLAMISRERNEVLKGLKDKVQSDDVSHLLLRNCGNTGIEPALFAAELEKFRLYQQRLASTVHHQEVALSEVTTVWKGLKELAGYGAGARKHEEGEEGMVETVKWFGKARDGYMEVRDGLSKGLQFYTDLTELTVTLGSATRSFVSKRTSEREALVGKLEAEKRLSGVAATLPPPPLAAKRPPPRPPPFKPHAMDGVFDPLNFGQEPPQQTQQQWQKTGGIPSSPPPSAPNGSLYASLLQQPPALRSVSSSAPGPSPYTQYPTHEPTLPPLTSSPLRSKYPTHKPTFPPPTSPSFFPPPVSPSFSSMSQPGQDPYANVGEFLGTGSNTPIRPPAGQSVPPQPPLGQGALPPSVGQRVLPPRLPTMADLDRQQPARPTFPGAVSPVRSPPLSPPPQQPQQQEEHEQRPQLPFPFVSHTSQGIRNRRHSEVSQVSQVTVSDETHLRFLFH</sequence>
<dbReference type="SMART" id="SM01041">
    <property type="entry name" value="BRO1"/>
    <property type="match status" value="1"/>
</dbReference>
<keyword evidence="9" id="KW-1185">Reference proteome</keyword>
<evidence type="ECO:0000313" key="9">
    <source>
        <dbReference type="Proteomes" id="UP000054477"/>
    </source>
</evidence>
<dbReference type="Pfam" id="PF13949">
    <property type="entry name" value="ALIX_LYPXL_bnd"/>
    <property type="match status" value="1"/>
</dbReference>
<feature type="region of interest" description="Disordered" evidence="6">
    <location>
        <begin position="752"/>
        <end position="1013"/>
    </location>
</feature>
<feature type="compositionally biased region" description="Pro residues" evidence="6">
    <location>
        <begin position="872"/>
        <end position="887"/>
    </location>
</feature>
<dbReference type="EMBL" id="KN838596">
    <property type="protein sequence ID" value="KIK02187.1"/>
    <property type="molecule type" value="Genomic_DNA"/>
</dbReference>
<protein>
    <recommendedName>
        <fullName evidence="5">BRO domain-containing protein 1</fullName>
    </recommendedName>
</protein>
<dbReference type="Gene3D" id="1.25.40.280">
    <property type="entry name" value="alix/aip1 like domains"/>
    <property type="match status" value="1"/>
</dbReference>
<accession>A0A0C9XX02</accession>
<evidence type="ECO:0000256" key="1">
    <source>
        <dbReference type="ARBA" id="ARBA00004177"/>
    </source>
</evidence>
<feature type="compositionally biased region" description="Low complexity" evidence="6">
    <location>
        <begin position="791"/>
        <end position="802"/>
    </location>
</feature>
<name>A0A0C9XX02_9AGAR</name>
<evidence type="ECO:0000256" key="3">
    <source>
        <dbReference type="ARBA" id="ARBA00022490"/>
    </source>
</evidence>
<evidence type="ECO:0000256" key="2">
    <source>
        <dbReference type="ARBA" id="ARBA00004496"/>
    </source>
</evidence>
<feature type="compositionally biased region" description="Pro residues" evidence="6">
    <location>
        <begin position="972"/>
        <end position="982"/>
    </location>
</feature>
<dbReference type="PANTHER" id="PTHR23030">
    <property type="entry name" value="PCD6 INTERACTING PROTEIN-RELATED"/>
    <property type="match status" value="1"/>
</dbReference>
<dbReference type="OrthoDB" id="2141925at2759"/>
<dbReference type="PANTHER" id="PTHR23030:SF30">
    <property type="entry name" value="TYROSINE-PROTEIN PHOSPHATASE NON-RECEPTOR TYPE 23"/>
    <property type="match status" value="1"/>
</dbReference>
<dbReference type="STRING" id="1095629.A0A0C9XX02"/>
<gene>
    <name evidence="8" type="ORF">K443DRAFT_97434</name>
</gene>
<keyword evidence="4" id="KW-0967">Endosome</keyword>
<feature type="compositionally biased region" description="Low complexity" evidence="6">
    <location>
        <begin position="919"/>
        <end position="937"/>
    </location>
</feature>
<feature type="compositionally biased region" description="Low complexity" evidence="6">
    <location>
        <begin position="848"/>
        <end position="864"/>
    </location>
</feature>
<dbReference type="InterPro" id="IPR025304">
    <property type="entry name" value="ALIX_V_dom"/>
</dbReference>
<dbReference type="Pfam" id="PF03097">
    <property type="entry name" value="BRO1"/>
    <property type="match status" value="1"/>
</dbReference>
<evidence type="ECO:0000313" key="8">
    <source>
        <dbReference type="EMBL" id="KIK02187.1"/>
    </source>
</evidence>
<dbReference type="Gene3D" id="1.20.120.560">
    <property type="entry name" value="alix/aip1 in complex with the ypdl late domain"/>
    <property type="match status" value="1"/>
</dbReference>
<dbReference type="Proteomes" id="UP000054477">
    <property type="component" value="Unassembled WGS sequence"/>
</dbReference>
<dbReference type="GO" id="GO:0005768">
    <property type="term" value="C:endosome"/>
    <property type="evidence" value="ECO:0007669"/>
    <property type="project" value="UniProtKB-SubCell"/>
</dbReference>
<dbReference type="AlphaFoldDB" id="A0A0C9XX02"/>
<proteinExistence type="predicted"/>
<feature type="compositionally biased region" description="Polar residues" evidence="6">
    <location>
        <begin position="833"/>
        <end position="847"/>
    </location>
</feature>
<dbReference type="PROSITE" id="PS51180">
    <property type="entry name" value="BRO1"/>
    <property type="match status" value="1"/>
</dbReference>